<comment type="caution">
    <text evidence="4">The sequence shown here is derived from an EMBL/GenBank/DDBJ whole genome shotgun (WGS) entry which is preliminary data.</text>
</comment>
<dbReference type="NCBIfam" id="TIGR00756">
    <property type="entry name" value="PPR"/>
    <property type="match status" value="2"/>
</dbReference>
<dbReference type="FunFam" id="1.25.40.10:FF:000277">
    <property type="entry name" value="Pentatricopeptide repeat-containing protein, mitochondrial"/>
    <property type="match status" value="1"/>
</dbReference>
<name>A0A8S0SPV9_OLEEU</name>
<accession>A0A8S0SPV9</accession>
<dbReference type="PROSITE" id="PS51375">
    <property type="entry name" value="PPR"/>
    <property type="match status" value="3"/>
</dbReference>
<evidence type="ECO:0000313" key="5">
    <source>
        <dbReference type="Proteomes" id="UP000594638"/>
    </source>
</evidence>
<comment type="similarity">
    <text evidence="2">Belongs to the PPR family. PCMP-E subfamily.</text>
</comment>
<evidence type="ECO:0000256" key="3">
    <source>
        <dbReference type="PROSITE-ProRule" id="PRU00708"/>
    </source>
</evidence>
<reference evidence="4 5" key="1">
    <citation type="submission" date="2019-12" db="EMBL/GenBank/DDBJ databases">
        <authorList>
            <person name="Alioto T."/>
            <person name="Alioto T."/>
            <person name="Gomez Garrido J."/>
        </authorList>
    </citation>
    <scope>NUCLEOTIDE SEQUENCE [LARGE SCALE GENOMIC DNA]</scope>
</reference>
<proteinExistence type="inferred from homology"/>
<evidence type="ECO:0000256" key="1">
    <source>
        <dbReference type="ARBA" id="ARBA00022737"/>
    </source>
</evidence>
<keyword evidence="1" id="KW-0677">Repeat</keyword>
<dbReference type="PANTHER" id="PTHR47926">
    <property type="entry name" value="PENTATRICOPEPTIDE REPEAT-CONTAINING PROTEIN"/>
    <property type="match status" value="1"/>
</dbReference>
<dbReference type="Pfam" id="PF01535">
    <property type="entry name" value="PPR"/>
    <property type="match status" value="5"/>
</dbReference>
<dbReference type="GO" id="GO:0003723">
    <property type="term" value="F:RNA binding"/>
    <property type="evidence" value="ECO:0007669"/>
    <property type="project" value="InterPro"/>
</dbReference>
<dbReference type="EMBL" id="CACTIH010005477">
    <property type="protein sequence ID" value="CAA2994631.1"/>
    <property type="molecule type" value="Genomic_DNA"/>
</dbReference>
<evidence type="ECO:0008006" key="6">
    <source>
        <dbReference type="Google" id="ProtNLM"/>
    </source>
</evidence>
<dbReference type="InterPro" id="IPR011990">
    <property type="entry name" value="TPR-like_helical_dom_sf"/>
</dbReference>
<sequence>MLSSKLVEVGFKVFSPFIHLLPLTKISEFQTVFSHYELIPWLMINRTINLYLWQRFKISPFKQYSTYSSEDQNQKLITLLQSCKKISETTQIHGLMVKNGLDNTPFPLSKLLAHTSIQDIEYAASIFKHVQSPNLYMFNTMLRGYSISDDPRRALVLFNCMRAQTQSQDFMLDEFTFVSTLKSSARLFTFWTGSGIHSVVLKSGVDLFLNVKNSLLHFYCVCGRTKEAHQLFDEFSTKRDLISWNTLMGGYLGAFQYDMVVELFRKLHGDGYSFGVTTILSILSAVGEMRNVLRGECLHGICIKIGFLFDLSVVTGLISMYGKHGYIDFARQIFDEIDIEKDIIMWNCLIDGYAKNGLLEESLELLGSMKREKVKPNSSTLAGLLSACASSGALTVGQSIHDYVKEQQLALDAALGTALVDMYAKSGLLGKAVHVFDRIESKDVKCWTAMILGHGVHGQANDAITLFHRMEEEGFQPNEVTFLAVLISCSHGGLVKEGMIYFRRMVEMYGLMPEVEHYGCIIDLLGRAGLLEDAYEIIKGLVNEGDGTAWRALLASCRIYGNVELGKRVKRKLEKICDEHPADSLVLTGAYAMAGSIPQHTSMLEKEEDVMKEMDCKQFGTKEAGCSTIELDLMRLGVGTRLETV</sequence>
<feature type="repeat" description="PPR" evidence="3">
    <location>
        <begin position="342"/>
        <end position="376"/>
    </location>
</feature>
<dbReference type="FunFam" id="1.25.40.10:FF:000196">
    <property type="entry name" value="Pentatricopeptide repeat-containing protein At4g14850"/>
    <property type="match status" value="1"/>
</dbReference>
<dbReference type="AlphaFoldDB" id="A0A8S0SPV9"/>
<organism evidence="4 5">
    <name type="scientific">Olea europaea subsp. europaea</name>
    <dbReference type="NCBI Taxonomy" id="158383"/>
    <lineage>
        <taxon>Eukaryota</taxon>
        <taxon>Viridiplantae</taxon>
        <taxon>Streptophyta</taxon>
        <taxon>Embryophyta</taxon>
        <taxon>Tracheophyta</taxon>
        <taxon>Spermatophyta</taxon>
        <taxon>Magnoliopsida</taxon>
        <taxon>eudicotyledons</taxon>
        <taxon>Gunneridae</taxon>
        <taxon>Pentapetalae</taxon>
        <taxon>asterids</taxon>
        <taxon>lamiids</taxon>
        <taxon>Lamiales</taxon>
        <taxon>Oleaceae</taxon>
        <taxon>Oleeae</taxon>
        <taxon>Olea</taxon>
    </lineage>
</organism>
<dbReference type="InterPro" id="IPR002885">
    <property type="entry name" value="PPR_rpt"/>
</dbReference>
<dbReference type="GO" id="GO:0016556">
    <property type="term" value="P:mRNA modification"/>
    <property type="evidence" value="ECO:0007669"/>
    <property type="project" value="UniProtKB-ARBA"/>
</dbReference>
<keyword evidence="5" id="KW-1185">Reference proteome</keyword>
<feature type="repeat" description="PPR" evidence="3">
    <location>
        <begin position="240"/>
        <end position="274"/>
    </location>
</feature>
<dbReference type="PANTHER" id="PTHR47926:SF490">
    <property type="entry name" value="REPEAT-LIKE SUPERFAMILY PROTEIN, PUTATIVE-RELATED"/>
    <property type="match status" value="1"/>
</dbReference>
<protein>
    <recommendedName>
        <fullName evidence="6">Pentatricopeptide repeat-containing protein</fullName>
    </recommendedName>
</protein>
<feature type="repeat" description="PPR" evidence="3">
    <location>
        <begin position="443"/>
        <end position="477"/>
    </location>
</feature>
<evidence type="ECO:0000256" key="2">
    <source>
        <dbReference type="ARBA" id="ARBA00061659"/>
    </source>
</evidence>
<dbReference type="Gene3D" id="1.25.40.10">
    <property type="entry name" value="Tetratricopeptide repeat domain"/>
    <property type="match status" value="4"/>
</dbReference>
<dbReference type="Gramene" id="OE9A028768T1">
    <property type="protein sequence ID" value="OE9A028768C1"/>
    <property type="gene ID" value="OE9A028768"/>
</dbReference>
<dbReference type="Proteomes" id="UP000594638">
    <property type="component" value="Unassembled WGS sequence"/>
</dbReference>
<evidence type="ECO:0000313" key="4">
    <source>
        <dbReference type="EMBL" id="CAA2994631.1"/>
    </source>
</evidence>
<gene>
    <name evidence="4" type="ORF">OLEA9_A028768</name>
</gene>
<dbReference type="InterPro" id="IPR046960">
    <property type="entry name" value="PPR_At4g14850-like_plant"/>
</dbReference>
<dbReference type="GO" id="GO:0005737">
    <property type="term" value="C:cytoplasm"/>
    <property type="evidence" value="ECO:0007669"/>
    <property type="project" value="UniProtKB-ARBA"/>
</dbReference>
<dbReference type="OrthoDB" id="185373at2759"/>
<dbReference type="Pfam" id="PF13041">
    <property type="entry name" value="PPR_2"/>
    <property type="match status" value="2"/>
</dbReference>